<feature type="domain" description="DUF6385" evidence="1">
    <location>
        <begin position="120"/>
        <end position="199"/>
    </location>
</feature>
<name>A0A2W1LDG4_9BACL</name>
<gene>
    <name evidence="2" type="ORF">DNH61_25380</name>
</gene>
<evidence type="ECO:0000313" key="3">
    <source>
        <dbReference type="Proteomes" id="UP000249522"/>
    </source>
</evidence>
<accession>A0A2W1LDG4</accession>
<evidence type="ECO:0000313" key="2">
    <source>
        <dbReference type="EMBL" id="PZD93112.1"/>
    </source>
</evidence>
<feature type="non-terminal residue" evidence="2">
    <location>
        <position position="1"/>
    </location>
</feature>
<proteinExistence type="predicted"/>
<evidence type="ECO:0000259" key="1">
    <source>
        <dbReference type="Pfam" id="PF19912"/>
    </source>
</evidence>
<dbReference type="RefSeq" id="WP_111149754.1">
    <property type="nucleotide sequence ID" value="NZ_QKRB01000060.1"/>
</dbReference>
<comment type="caution">
    <text evidence="2">The sequence shown here is derived from an EMBL/GenBank/DDBJ whole genome shotgun (WGS) entry which is preliminary data.</text>
</comment>
<dbReference type="InterPro" id="IPR045965">
    <property type="entry name" value="DUF6385"/>
</dbReference>
<dbReference type="Pfam" id="PF19912">
    <property type="entry name" value="DUF6385"/>
    <property type="match status" value="1"/>
</dbReference>
<keyword evidence="3" id="KW-1185">Reference proteome</keyword>
<dbReference type="EMBL" id="QKRB01000060">
    <property type="protein sequence ID" value="PZD93112.1"/>
    <property type="molecule type" value="Genomic_DNA"/>
</dbReference>
<protein>
    <recommendedName>
        <fullName evidence="1">DUF6385 domain-containing protein</fullName>
    </recommendedName>
</protein>
<reference evidence="2 3" key="1">
    <citation type="submission" date="2018-06" db="EMBL/GenBank/DDBJ databases">
        <title>Paenibacillus imtechensis sp. nov.</title>
        <authorList>
            <person name="Pinnaka A.K."/>
            <person name="Singh H."/>
            <person name="Kaur M."/>
        </authorList>
    </citation>
    <scope>NUCLEOTIDE SEQUENCE [LARGE SCALE GENOMIC DNA]</scope>
    <source>
        <strain evidence="2 3">SMB1</strain>
    </source>
</reference>
<organism evidence="2 3">
    <name type="scientific">Paenibacillus sambharensis</name>
    <dbReference type="NCBI Taxonomy" id="1803190"/>
    <lineage>
        <taxon>Bacteria</taxon>
        <taxon>Bacillati</taxon>
        <taxon>Bacillota</taxon>
        <taxon>Bacilli</taxon>
        <taxon>Bacillales</taxon>
        <taxon>Paenibacillaceae</taxon>
        <taxon>Paenibacillus</taxon>
    </lineage>
</organism>
<dbReference type="Proteomes" id="UP000249522">
    <property type="component" value="Unassembled WGS sequence"/>
</dbReference>
<dbReference type="AlphaFoldDB" id="A0A2W1LDG4"/>
<sequence>VLGTTITAGTLTSAGTITNILTGTIASVLGATITGGTIDAVLAATITGGTLTSAGTVTDILGGTIDAVLGATITAGTITSIGTVGTVNSLTSISQKNFIELATTGVTTSDTFTPLPANTTSVLGVYSYFLVNTGANPVDWRAEVSADGANYYVDTTSTGVPAGGTDVLVPSRFLKYTRVSYRSTGAGAPSTVNIFFDAQGT</sequence>